<dbReference type="GO" id="GO:0005886">
    <property type="term" value="C:plasma membrane"/>
    <property type="evidence" value="ECO:0007669"/>
    <property type="project" value="TreeGrafter"/>
</dbReference>
<evidence type="ECO:0000256" key="4">
    <source>
        <dbReference type="ARBA" id="ARBA00023136"/>
    </source>
</evidence>
<gene>
    <name evidence="6" type="ORF">BO78DRAFT_455857</name>
</gene>
<feature type="transmembrane region" description="Helical" evidence="5">
    <location>
        <begin position="24"/>
        <end position="44"/>
    </location>
</feature>
<dbReference type="InterPro" id="IPR007568">
    <property type="entry name" value="RTA1"/>
</dbReference>
<evidence type="ECO:0000256" key="5">
    <source>
        <dbReference type="SAM" id="Phobius"/>
    </source>
</evidence>
<protein>
    <submittedName>
        <fullName evidence="6">Uncharacterized protein</fullName>
    </submittedName>
</protein>
<dbReference type="OrthoDB" id="1844152at2759"/>
<evidence type="ECO:0000256" key="1">
    <source>
        <dbReference type="ARBA" id="ARBA00004141"/>
    </source>
</evidence>
<keyword evidence="7" id="KW-1185">Reference proteome</keyword>
<keyword evidence="4 5" id="KW-0472">Membrane</keyword>
<accession>A0A319F7U2</accession>
<sequence length="102" mass="11557">MHLAEILCISRGLIVASWPCGFCDWFVCIVFQLASLTIFIICAVDFFRRSLRLGYLETLIKGPLSYLLGAMVLSVVCIYIRSIYRTIELAQGWTGYLITPQT</sequence>
<dbReference type="PANTHER" id="PTHR31465:SF11">
    <property type="entry name" value="DOMAIN PROTEIN, PUTATIVE (AFU_ORTHOLOGUE AFUA_3G10770)-RELATED"/>
    <property type="match status" value="1"/>
</dbReference>
<reference evidence="6 7" key="1">
    <citation type="submission" date="2018-02" db="EMBL/GenBank/DDBJ databases">
        <title>The genomes of Aspergillus section Nigri reveals drivers in fungal speciation.</title>
        <authorList>
            <consortium name="DOE Joint Genome Institute"/>
            <person name="Vesth T.C."/>
            <person name="Nybo J."/>
            <person name="Theobald S."/>
            <person name="Brandl J."/>
            <person name="Frisvad J.C."/>
            <person name="Nielsen K.F."/>
            <person name="Lyhne E.K."/>
            <person name="Kogle M.E."/>
            <person name="Kuo A."/>
            <person name="Riley R."/>
            <person name="Clum A."/>
            <person name="Nolan M."/>
            <person name="Lipzen A."/>
            <person name="Salamov A."/>
            <person name="Henrissat B."/>
            <person name="Wiebenga A."/>
            <person name="De vries R.P."/>
            <person name="Grigoriev I.V."/>
            <person name="Mortensen U.H."/>
            <person name="Andersen M.R."/>
            <person name="Baker S.E."/>
        </authorList>
    </citation>
    <scope>NUCLEOTIDE SEQUENCE [LARGE SCALE GENOMIC DNA]</scope>
    <source>
        <strain evidence="6 7">CBS 121057</strain>
    </source>
</reference>
<dbReference type="STRING" id="1448318.A0A319F7U2"/>
<feature type="transmembrane region" description="Helical" evidence="5">
    <location>
        <begin position="64"/>
        <end position="84"/>
    </location>
</feature>
<organism evidence="6 7">
    <name type="scientific">Aspergillus sclerotiicarbonarius (strain CBS 121057 / IBT 28362)</name>
    <dbReference type="NCBI Taxonomy" id="1448318"/>
    <lineage>
        <taxon>Eukaryota</taxon>
        <taxon>Fungi</taxon>
        <taxon>Dikarya</taxon>
        <taxon>Ascomycota</taxon>
        <taxon>Pezizomycotina</taxon>
        <taxon>Eurotiomycetes</taxon>
        <taxon>Eurotiomycetidae</taxon>
        <taxon>Eurotiales</taxon>
        <taxon>Aspergillaceae</taxon>
        <taxon>Aspergillus</taxon>
        <taxon>Aspergillus subgen. Circumdati</taxon>
    </lineage>
</organism>
<dbReference type="GO" id="GO:0000324">
    <property type="term" value="C:fungal-type vacuole"/>
    <property type="evidence" value="ECO:0007669"/>
    <property type="project" value="TreeGrafter"/>
</dbReference>
<dbReference type="PANTHER" id="PTHR31465">
    <property type="entry name" value="PROTEIN RTA1-RELATED"/>
    <property type="match status" value="1"/>
</dbReference>
<dbReference type="VEuPathDB" id="FungiDB:BO78DRAFT_455857"/>
<evidence type="ECO:0000256" key="2">
    <source>
        <dbReference type="ARBA" id="ARBA00022692"/>
    </source>
</evidence>
<evidence type="ECO:0000313" key="6">
    <source>
        <dbReference type="EMBL" id="PYI01603.1"/>
    </source>
</evidence>
<dbReference type="Pfam" id="PF04479">
    <property type="entry name" value="RTA1"/>
    <property type="match status" value="1"/>
</dbReference>
<dbReference type="EMBL" id="KZ826412">
    <property type="protein sequence ID" value="PYI01603.1"/>
    <property type="molecule type" value="Genomic_DNA"/>
</dbReference>
<keyword evidence="2 5" id="KW-0812">Transmembrane</keyword>
<keyword evidence="3 5" id="KW-1133">Transmembrane helix</keyword>
<evidence type="ECO:0000313" key="7">
    <source>
        <dbReference type="Proteomes" id="UP000248423"/>
    </source>
</evidence>
<proteinExistence type="predicted"/>
<evidence type="ECO:0000256" key="3">
    <source>
        <dbReference type="ARBA" id="ARBA00022989"/>
    </source>
</evidence>
<name>A0A319F7U2_ASPSB</name>
<dbReference type="Proteomes" id="UP000248423">
    <property type="component" value="Unassembled WGS sequence"/>
</dbReference>
<dbReference type="AlphaFoldDB" id="A0A319F7U2"/>
<comment type="subcellular location">
    <subcellularLocation>
        <location evidence="1">Membrane</location>
        <topology evidence="1">Multi-pass membrane protein</topology>
    </subcellularLocation>
</comment>